<dbReference type="GO" id="GO:0008410">
    <property type="term" value="F:CoA-transferase activity"/>
    <property type="evidence" value="ECO:0007669"/>
    <property type="project" value="TreeGrafter"/>
</dbReference>
<keyword evidence="1 3" id="KW-0808">Transferase</keyword>
<dbReference type="Gene3D" id="3.30.1540.10">
    <property type="entry name" value="formyl-coa transferase, domain 3"/>
    <property type="match status" value="1"/>
</dbReference>
<dbReference type="SUPFAM" id="SSF89796">
    <property type="entry name" value="CoA-transferase family III (CaiB/BaiF)"/>
    <property type="match status" value="1"/>
</dbReference>
<dbReference type="Pfam" id="PF02515">
    <property type="entry name" value="CoA_transf_3"/>
    <property type="match status" value="1"/>
</dbReference>
<organism evidence="3 4">
    <name type="scientific">Alloyangia pacifica</name>
    <dbReference type="NCBI Taxonomy" id="311180"/>
    <lineage>
        <taxon>Bacteria</taxon>
        <taxon>Pseudomonadati</taxon>
        <taxon>Pseudomonadota</taxon>
        <taxon>Alphaproteobacteria</taxon>
        <taxon>Rhodobacterales</taxon>
        <taxon>Roseobacteraceae</taxon>
        <taxon>Alloyangia</taxon>
    </lineage>
</organism>
<gene>
    <name evidence="3" type="ORF">SAMN04488050_11350</name>
</gene>
<evidence type="ECO:0000313" key="3">
    <source>
        <dbReference type="EMBL" id="SFT17838.1"/>
    </source>
</evidence>
<name>A0A1I6VVV1_9RHOB</name>
<dbReference type="InterPro" id="IPR023606">
    <property type="entry name" value="CoA-Trfase_III_dom_1_sf"/>
</dbReference>
<dbReference type="OrthoDB" id="7208981at2"/>
<dbReference type="PANTHER" id="PTHR48207:SF4">
    <property type="entry name" value="BLL6097 PROTEIN"/>
    <property type="match status" value="1"/>
</dbReference>
<reference evidence="4" key="1">
    <citation type="submission" date="2016-10" db="EMBL/GenBank/DDBJ databases">
        <authorList>
            <person name="Varghese N."/>
            <person name="Submissions S."/>
        </authorList>
    </citation>
    <scope>NUCLEOTIDE SEQUENCE [LARGE SCALE GENOMIC DNA]</scope>
    <source>
        <strain evidence="4">DSM 26894</strain>
    </source>
</reference>
<dbReference type="Gene3D" id="3.40.50.10540">
    <property type="entry name" value="Crotonobetainyl-coa:carnitine coa-transferase, domain 1"/>
    <property type="match status" value="1"/>
</dbReference>
<evidence type="ECO:0000256" key="2">
    <source>
        <dbReference type="SAM" id="MobiDB-lite"/>
    </source>
</evidence>
<evidence type="ECO:0000313" key="4">
    <source>
        <dbReference type="Proteomes" id="UP000199392"/>
    </source>
</evidence>
<proteinExistence type="predicted"/>
<dbReference type="InterPro" id="IPR044855">
    <property type="entry name" value="CoA-Trfase_III_dom3_sf"/>
</dbReference>
<accession>A0A1I6VVV1</accession>
<dbReference type="InterPro" id="IPR050483">
    <property type="entry name" value="CoA-transferase_III_domain"/>
</dbReference>
<protein>
    <submittedName>
        <fullName evidence="3">Crotonobetainyl-CoA:carnitine CoA-transferase CaiB</fullName>
    </submittedName>
</protein>
<dbReference type="AlphaFoldDB" id="A0A1I6VVV1"/>
<dbReference type="PANTHER" id="PTHR48207">
    <property type="entry name" value="SUCCINATE--HYDROXYMETHYLGLUTARATE COA-TRANSFERASE"/>
    <property type="match status" value="1"/>
</dbReference>
<dbReference type="InterPro" id="IPR003673">
    <property type="entry name" value="CoA-Trfase_fam_III"/>
</dbReference>
<dbReference type="EMBL" id="FOZW01000013">
    <property type="protein sequence ID" value="SFT17838.1"/>
    <property type="molecule type" value="Genomic_DNA"/>
</dbReference>
<evidence type="ECO:0000256" key="1">
    <source>
        <dbReference type="ARBA" id="ARBA00022679"/>
    </source>
</evidence>
<dbReference type="RefSeq" id="WP_092429135.1">
    <property type="nucleotide sequence ID" value="NZ_FNCL01000013.1"/>
</dbReference>
<dbReference type="STRING" id="311180.SAMN04488050_11350"/>
<sequence>MGGALERLRVIDTTHVLAGPFAAYQLGVLGADVIKIEDPNDPDQARMQGSDPALTDAGMGTAFLAQGSNKRCMALDLKTPEGRDALLALVEAADVFVENYRPGAFEALGLGYDALSARNPGLVYCSISAFGATGPRRAQTGYDNVIQAFCGMMAMTGTGDSGPLKCGAPVIDYATGTTAAFAISAALLHRARTGRGQHVDVSMLDVALMLMSAPLTGYLWNGAHPQPMGNDFFFATLGCYDTADEPLMIAASNLAQQERLWRLLGHPEMIQSANNARIAAHAAEKSLLAEIFATRPAAAWEETLLAARIPAARVRRLEEALADPQIAARGVLGTHEGWGTQGQRLRVPLAGFTLSETPPELRSAPQSVGAQDGDRRWRD</sequence>
<keyword evidence="4" id="KW-1185">Reference proteome</keyword>
<dbReference type="Proteomes" id="UP000199392">
    <property type="component" value="Unassembled WGS sequence"/>
</dbReference>
<feature type="region of interest" description="Disordered" evidence="2">
    <location>
        <begin position="356"/>
        <end position="379"/>
    </location>
</feature>